<evidence type="ECO:0000313" key="20">
    <source>
        <dbReference type="Ensembl" id="ENSCLMP00005026778.1"/>
    </source>
</evidence>
<dbReference type="PROSITE" id="PS50998">
    <property type="entry name" value="GLA_2"/>
    <property type="match status" value="1"/>
</dbReference>
<dbReference type="PROSITE" id="PS00010">
    <property type="entry name" value="ASX_HYDROXYL"/>
    <property type="match status" value="1"/>
</dbReference>
<evidence type="ECO:0000256" key="16">
    <source>
        <dbReference type="RuleBase" id="RU363034"/>
    </source>
</evidence>
<keyword evidence="5" id="KW-0964">Secreted</keyword>
<dbReference type="Pfam" id="PF14670">
    <property type="entry name" value="FXa_inhibition"/>
    <property type="match status" value="1"/>
</dbReference>
<reference evidence="20" key="2">
    <citation type="submission" date="2025-09" db="UniProtKB">
        <authorList>
            <consortium name="Ensembl"/>
        </authorList>
    </citation>
    <scope>IDENTIFICATION</scope>
</reference>
<reference evidence="20" key="1">
    <citation type="submission" date="2025-08" db="UniProtKB">
        <authorList>
            <consortium name="Ensembl"/>
        </authorList>
    </citation>
    <scope>IDENTIFICATION</scope>
</reference>
<dbReference type="InterPro" id="IPR018114">
    <property type="entry name" value="TRYPSIN_HIS"/>
</dbReference>
<dbReference type="GO" id="GO:0005509">
    <property type="term" value="F:calcium ion binding"/>
    <property type="evidence" value="ECO:0007669"/>
    <property type="project" value="InterPro"/>
</dbReference>
<dbReference type="PROSITE" id="PS00134">
    <property type="entry name" value="TRYPSIN_HIS"/>
    <property type="match status" value="1"/>
</dbReference>
<dbReference type="SUPFAM" id="SSF57196">
    <property type="entry name" value="EGF/Laminin"/>
    <property type="match status" value="2"/>
</dbReference>
<evidence type="ECO:0000256" key="6">
    <source>
        <dbReference type="ARBA" id="ARBA00022536"/>
    </source>
</evidence>
<dbReference type="InterPro" id="IPR050442">
    <property type="entry name" value="Peptidase_S1_coag_factors"/>
</dbReference>
<feature type="domain" description="Peptidase S1" evidence="18">
    <location>
        <begin position="226"/>
        <end position="458"/>
    </location>
</feature>
<dbReference type="SMART" id="SM00179">
    <property type="entry name" value="EGF_CA"/>
    <property type="match status" value="1"/>
</dbReference>
<dbReference type="InterPro" id="IPR009003">
    <property type="entry name" value="Peptidase_S1_PA"/>
</dbReference>
<dbReference type="CDD" id="cd00190">
    <property type="entry name" value="Tryp_SPc"/>
    <property type="match status" value="1"/>
</dbReference>
<evidence type="ECO:0000313" key="21">
    <source>
        <dbReference type="Proteomes" id="UP000694565"/>
    </source>
</evidence>
<dbReference type="Ensembl" id="ENSCLMT00005027945.1">
    <property type="protein sequence ID" value="ENSCLMP00005026778.1"/>
    <property type="gene ID" value="ENSCLMG00005013051.1"/>
</dbReference>
<dbReference type="InterPro" id="IPR001314">
    <property type="entry name" value="Peptidase_S1A"/>
</dbReference>
<dbReference type="FunFam" id="2.40.10.10:FF:000013">
    <property type="entry name" value="Coagulation factor X"/>
    <property type="match status" value="1"/>
</dbReference>
<dbReference type="Pfam" id="PF00008">
    <property type="entry name" value="EGF"/>
    <property type="match status" value="1"/>
</dbReference>
<keyword evidence="13" id="KW-0325">Glycoprotein</keyword>
<keyword evidence="16" id="KW-0720">Serine protease</keyword>
<dbReference type="InterPro" id="IPR000294">
    <property type="entry name" value="GLA_domain"/>
</dbReference>
<feature type="active site" description="Charge relay system" evidence="14">
    <location>
        <position position="267"/>
    </location>
</feature>
<evidence type="ECO:0000259" key="18">
    <source>
        <dbReference type="PROSITE" id="PS50240"/>
    </source>
</evidence>
<dbReference type="InterPro" id="IPR012224">
    <property type="entry name" value="Pept_S1A_FX"/>
</dbReference>
<feature type="active site" description="Charge relay system" evidence="14">
    <location>
        <position position="410"/>
    </location>
</feature>
<dbReference type="PRINTS" id="PR00001">
    <property type="entry name" value="GLABLOOD"/>
</dbReference>
<dbReference type="InterPro" id="IPR033116">
    <property type="entry name" value="TRYPSIN_SER"/>
</dbReference>
<comment type="caution">
    <text evidence="15">Lacks conserved residue(s) required for the propagation of feature annotation.</text>
</comment>
<keyword evidence="4" id="KW-0301">Gamma-carboxyglutamic acid</keyword>
<evidence type="ECO:0000259" key="17">
    <source>
        <dbReference type="PROSITE" id="PS50026"/>
    </source>
</evidence>
<dbReference type="Proteomes" id="UP000694565">
    <property type="component" value="Unplaced"/>
</dbReference>
<dbReference type="Pfam" id="PF00089">
    <property type="entry name" value="Trypsin"/>
    <property type="match status" value="1"/>
</dbReference>
<sequence length="483" mass="53916">MISLCRAVFLDGEAASQVLTRQRRANSFLEEFKQGNMERECLEEHCDFEEAREIFEDSEKTFWTSMSKFNQVKSSMPCAHGGVCKDTVGGYNCFCQPGYQGSTCEIVVPELCENRNGGCEHFCAVVEGTIQCSCAIGYFLEWDDKSCNSNEPFKCGAIISANTRTVFRYVRQNTTDVNGIRSNTTDVNGIRSNTTDGSTNSTEPLLPENAVFEELVIPDRAVMTRIVDGEDCPPGECPWQALLLNEDDVGFCGGTILNEYIILTAAHCMNESRYIYVKLGEFDVLVDHGTEATHRVETIITHNRYRPNTYHNDIALIKLATPIKFSRFILPACLPEQDFAEKVLMRQKDGFVSGFGRLGEGRQPSSILQRLAMPYVNRQTCIESTELRISAHMFCAGYDAIAKDACQGDSGGPHVTRYSNTYFITGIVSWGEGCARKGKYGVYTQVSKYISWIHKAIAKLMPEDKSGGGRARRHHGAIKRLVL</sequence>
<proteinExistence type="predicted"/>
<dbReference type="Gene3D" id="2.10.25.10">
    <property type="entry name" value="Laminin"/>
    <property type="match status" value="2"/>
</dbReference>
<name>A0A8C2ZFT6_CYCLU</name>
<dbReference type="InterPro" id="IPR035972">
    <property type="entry name" value="GLA-like_dom_SF"/>
</dbReference>
<feature type="active site" description="Charge relay system" evidence="14">
    <location>
        <position position="313"/>
    </location>
</feature>
<evidence type="ECO:0000256" key="13">
    <source>
        <dbReference type="ARBA" id="ARBA00023180"/>
    </source>
</evidence>
<keyword evidence="21" id="KW-1185">Reference proteome</keyword>
<dbReference type="InterPro" id="IPR017857">
    <property type="entry name" value="Coagulation_fac-like_Gla_dom"/>
</dbReference>
<evidence type="ECO:0000256" key="12">
    <source>
        <dbReference type="ARBA" id="ARBA00023157"/>
    </source>
</evidence>
<evidence type="ECO:0000256" key="11">
    <source>
        <dbReference type="ARBA" id="ARBA00022837"/>
    </source>
</evidence>
<dbReference type="InterPro" id="IPR043504">
    <property type="entry name" value="Peptidase_S1_PA_chymotrypsin"/>
</dbReference>
<evidence type="ECO:0000256" key="8">
    <source>
        <dbReference type="ARBA" id="ARBA00022729"/>
    </source>
</evidence>
<dbReference type="SUPFAM" id="SSF57630">
    <property type="entry name" value="GLA-domain"/>
    <property type="match status" value="1"/>
</dbReference>
<dbReference type="FunFam" id="4.10.740.10:FF:000001">
    <property type="entry name" value="vitamin K-dependent protein S"/>
    <property type="match status" value="1"/>
</dbReference>
<feature type="domain" description="Gla" evidence="19">
    <location>
        <begin position="24"/>
        <end position="71"/>
    </location>
</feature>
<dbReference type="GO" id="GO:0005615">
    <property type="term" value="C:extracellular space"/>
    <property type="evidence" value="ECO:0007669"/>
    <property type="project" value="TreeGrafter"/>
</dbReference>
<dbReference type="EC" id="3.4.21.6" evidence="3"/>
<evidence type="ECO:0000256" key="1">
    <source>
        <dbReference type="ARBA" id="ARBA00001239"/>
    </source>
</evidence>
<evidence type="ECO:0000256" key="14">
    <source>
        <dbReference type="PIRSR" id="PIRSR001143-1"/>
    </source>
</evidence>
<dbReference type="PANTHER" id="PTHR24278:SF28">
    <property type="entry name" value="COAGULATION FACTOR X"/>
    <property type="match status" value="1"/>
</dbReference>
<keyword evidence="9" id="KW-0677">Repeat</keyword>
<keyword evidence="11" id="KW-0106">Calcium</keyword>
<dbReference type="Gene3D" id="4.10.740.10">
    <property type="entry name" value="Coagulation Factor IX"/>
    <property type="match status" value="1"/>
</dbReference>
<dbReference type="Pfam" id="PF00594">
    <property type="entry name" value="Gla"/>
    <property type="match status" value="1"/>
</dbReference>
<keyword evidence="10 16" id="KW-0378">Hydrolase</keyword>
<keyword evidence="8" id="KW-0732">Signal</keyword>
<dbReference type="FunFam" id="2.10.25.10:FF:000321">
    <property type="entry name" value="Protein delta homolog 1"/>
    <property type="match status" value="1"/>
</dbReference>
<dbReference type="PROSITE" id="PS00135">
    <property type="entry name" value="TRYPSIN_SER"/>
    <property type="match status" value="1"/>
</dbReference>
<comment type="subcellular location">
    <subcellularLocation>
        <location evidence="2">Secreted</location>
    </subcellularLocation>
</comment>
<evidence type="ECO:0000256" key="10">
    <source>
        <dbReference type="ARBA" id="ARBA00022801"/>
    </source>
</evidence>
<dbReference type="GeneTree" id="ENSGT00940000157694"/>
<dbReference type="SMART" id="SM00181">
    <property type="entry name" value="EGF"/>
    <property type="match status" value="2"/>
</dbReference>
<dbReference type="InterPro" id="IPR001881">
    <property type="entry name" value="EGF-like_Ca-bd_dom"/>
</dbReference>
<dbReference type="Gene3D" id="2.40.10.10">
    <property type="entry name" value="Trypsin-like serine proteases"/>
    <property type="match status" value="2"/>
</dbReference>
<dbReference type="CDD" id="cd00054">
    <property type="entry name" value="EGF_CA"/>
    <property type="match status" value="1"/>
</dbReference>
<dbReference type="SUPFAM" id="SSF50494">
    <property type="entry name" value="Trypsin-like serine proteases"/>
    <property type="match status" value="1"/>
</dbReference>
<dbReference type="SMART" id="SM00020">
    <property type="entry name" value="Tryp_SPc"/>
    <property type="match status" value="1"/>
</dbReference>
<evidence type="ECO:0000256" key="15">
    <source>
        <dbReference type="PROSITE-ProRule" id="PRU00076"/>
    </source>
</evidence>
<evidence type="ECO:0000259" key="19">
    <source>
        <dbReference type="PROSITE" id="PS50998"/>
    </source>
</evidence>
<dbReference type="PIRSF" id="PIRSF001143">
    <property type="entry name" value="Factor_X"/>
    <property type="match status" value="1"/>
</dbReference>
<dbReference type="SMART" id="SM00069">
    <property type="entry name" value="GLA"/>
    <property type="match status" value="1"/>
</dbReference>
<dbReference type="PROSITE" id="PS01186">
    <property type="entry name" value="EGF_2"/>
    <property type="match status" value="1"/>
</dbReference>
<dbReference type="GO" id="GO:0007596">
    <property type="term" value="P:blood coagulation"/>
    <property type="evidence" value="ECO:0007669"/>
    <property type="project" value="InterPro"/>
</dbReference>
<evidence type="ECO:0000256" key="2">
    <source>
        <dbReference type="ARBA" id="ARBA00004613"/>
    </source>
</evidence>
<dbReference type="PROSITE" id="PS00022">
    <property type="entry name" value="EGF_1"/>
    <property type="match status" value="1"/>
</dbReference>
<keyword evidence="12 15" id="KW-1015">Disulfide bond</keyword>
<dbReference type="PANTHER" id="PTHR24278">
    <property type="entry name" value="COAGULATION FACTOR"/>
    <property type="match status" value="1"/>
</dbReference>
<dbReference type="PROSITE" id="PS50026">
    <property type="entry name" value="EGF_3"/>
    <property type="match status" value="1"/>
</dbReference>
<dbReference type="GO" id="GO:0006508">
    <property type="term" value="P:proteolysis"/>
    <property type="evidence" value="ECO:0007669"/>
    <property type="project" value="UniProtKB-KW"/>
</dbReference>
<evidence type="ECO:0000256" key="5">
    <source>
        <dbReference type="ARBA" id="ARBA00022525"/>
    </source>
</evidence>
<feature type="disulfide bond" evidence="15">
    <location>
        <begin position="95"/>
        <end position="104"/>
    </location>
</feature>
<dbReference type="InterPro" id="IPR001254">
    <property type="entry name" value="Trypsin_dom"/>
</dbReference>
<dbReference type="GO" id="GO:0004252">
    <property type="term" value="F:serine-type endopeptidase activity"/>
    <property type="evidence" value="ECO:0007669"/>
    <property type="project" value="UniProtKB-EC"/>
</dbReference>
<comment type="catalytic activity">
    <reaction evidence="1">
        <text>Selective cleavage of Arg-|-Thr and then Arg-|-Ile bonds in prothrombin to form thrombin.</text>
        <dbReference type="EC" id="3.4.21.6"/>
    </reaction>
</comment>
<evidence type="ECO:0000256" key="9">
    <source>
        <dbReference type="ARBA" id="ARBA00022737"/>
    </source>
</evidence>
<evidence type="ECO:0000256" key="4">
    <source>
        <dbReference type="ARBA" id="ARBA00022479"/>
    </source>
</evidence>
<dbReference type="InterPro" id="IPR000152">
    <property type="entry name" value="EGF-type_Asp/Asn_hydroxyl_site"/>
</dbReference>
<dbReference type="PROSITE" id="PS50240">
    <property type="entry name" value="TRYPSIN_DOM"/>
    <property type="match status" value="1"/>
</dbReference>
<feature type="domain" description="EGF-like" evidence="17">
    <location>
        <begin position="68"/>
        <end position="105"/>
    </location>
</feature>
<evidence type="ECO:0000256" key="3">
    <source>
        <dbReference type="ARBA" id="ARBA00012181"/>
    </source>
</evidence>
<accession>A0A8C2ZFT6</accession>
<keyword evidence="6 15" id="KW-0245">EGF-like domain</keyword>
<dbReference type="InterPro" id="IPR000742">
    <property type="entry name" value="EGF"/>
</dbReference>
<dbReference type="PRINTS" id="PR00722">
    <property type="entry name" value="CHYMOTRYPSIN"/>
</dbReference>
<organism evidence="20 21">
    <name type="scientific">Cyclopterus lumpus</name>
    <name type="common">Lumpsucker</name>
    <dbReference type="NCBI Taxonomy" id="8103"/>
    <lineage>
        <taxon>Eukaryota</taxon>
        <taxon>Metazoa</taxon>
        <taxon>Chordata</taxon>
        <taxon>Craniata</taxon>
        <taxon>Vertebrata</taxon>
        <taxon>Euteleostomi</taxon>
        <taxon>Actinopterygii</taxon>
        <taxon>Neopterygii</taxon>
        <taxon>Teleostei</taxon>
        <taxon>Neoteleostei</taxon>
        <taxon>Acanthomorphata</taxon>
        <taxon>Eupercaria</taxon>
        <taxon>Perciformes</taxon>
        <taxon>Cottioidei</taxon>
        <taxon>Cottales</taxon>
        <taxon>Cyclopteridae</taxon>
        <taxon>Cyclopterus</taxon>
    </lineage>
</organism>
<protein>
    <recommendedName>
        <fullName evidence="3">coagulation factor Xa</fullName>
        <ecNumber evidence="3">3.4.21.6</ecNumber>
    </recommendedName>
</protein>
<dbReference type="AlphaFoldDB" id="A0A8C2ZFT6"/>
<keyword evidence="7 16" id="KW-0645">Protease</keyword>
<evidence type="ECO:0000256" key="7">
    <source>
        <dbReference type="ARBA" id="ARBA00022670"/>
    </source>
</evidence>